<dbReference type="OrthoDB" id="6437296at2759"/>
<dbReference type="EMBL" id="BGPR01041680">
    <property type="protein sequence ID" value="GBO17998.1"/>
    <property type="molecule type" value="Genomic_DNA"/>
</dbReference>
<name>A0A4Y2UZY1_ARAVE</name>
<evidence type="ECO:0000313" key="2">
    <source>
        <dbReference type="Proteomes" id="UP000499080"/>
    </source>
</evidence>
<sequence length="175" mass="19650">MLDSGSRRSLITESCWKKLGLKGRPTVHRIRGINNLVAETSFQEVRLEFTPHFDSEIFKVDALIVNRIASNLPNCRVNLQKTCYPHLERLKLADPEFYISSSVEFLIGADLYTDLIIGQSIKGGMGSRSAIDTRLGWILSGMVYAGSNSRIQKSVIGHVQVDFDLKGFWDLESSE</sequence>
<gene>
    <name evidence="1" type="ORF">AVEN_3579_1</name>
</gene>
<dbReference type="SUPFAM" id="SSF50630">
    <property type="entry name" value="Acid proteases"/>
    <property type="match status" value="1"/>
</dbReference>
<dbReference type="InterPro" id="IPR021109">
    <property type="entry name" value="Peptidase_aspartic_dom_sf"/>
</dbReference>
<comment type="caution">
    <text evidence="1">The sequence shown here is derived from an EMBL/GenBank/DDBJ whole genome shotgun (WGS) entry which is preliminary data.</text>
</comment>
<dbReference type="Proteomes" id="UP000499080">
    <property type="component" value="Unassembled WGS sequence"/>
</dbReference>
<reference evidence="1 2" key="1">
    <citation type="journal article" date="2019" name="Sci. Rep.">
        <title>Orb-weaving spider Araneus ventricosus genome elucidates the spidroin gene catalogue.</title>
        <authorList>
            <person name="Kono N."/>
            <person name="Nakamura H."/>
            <person name="Ohtoshi R."/>
            <person name="Moran D.A.P."/>
            <person name="Shinohara A."/>
            <person name="Yoshida Y."/>
            <person name="Fujiwara M."/>
            <person name="Mori M."/>
            <person name="Tomita M."/>
            <person name="Arakawa K."/>
        </authorList>
    </citation>
    <scope>NUCLEOTIDE SEQUENCE [LARGE SCALE GENOMIC DNA]</scope>
</reference>
<evidence type="ECO:0000313" key="1">
    <source>
        <dbReference type="EMBL" id="GBO17998.1"/>
    </source>
</evidence>
<keyword evidence="2" id="KW-1185">Reference proteome</keyword>
<dbReference type="PANTHER" id="PTHR47331">
    <property type="entry name" value="PHD-TYPE DOMAIN-CONTAINING PROTEIN"/>
    <property type="match status" value="1"/>
</dbReference>
<proteinExistence type="predicted"/>
<organism evidence="1 2">
    <name type="scientific">Araneus ventricosus</name>
    <name type="common">Orbweaver spider</name>
    <name type="synonym">Epeira ventricosa</name>
    <dbReference type="NCBI Taxonomy" id="182803"/>
    <lineage>
        <taxon>Eukaryota</taxon>
        <taxon>Metazoa</taxon>
        <taxon>Ecdysozoa</taxon>
        <taxon>Arthropoda</taxon>
        <taxon>Chelicerata</taxon>
        <taxon>Arachnida</taxon>
        <taxon>Araneae</taxon>
        <taxon>Araneomorphae</taxon>
        <taxon>Entelegynae</taxon>
        <taxon>Araneoidea</taxon>
        <taxon>Araneidae</taxon>
        <taxon>Araneus</taxon>
    </lineage>
</organism>
<protein>
    <submittedName>
        <fullName evidence="1">Uncharacterized protein</fullName>
    </submittedName>
</protein>
<dbReference type="AlphaFoldDB" id="A0A4Y2UZY1"/>
<accession>A0A4Y2UZY1</accession>
<dbReference type="PANTHER" id="PTHR47331:SF5">
    <property type="entry name" value="RIBONUCLEASE H"/>
    <property type="match status" value="1"/>
</dbReference>